<accession>A0A0F7TCY0</accession>
<feature type="transmembrane region" description="Helical" evidence="5">
    <location>
        <begin position="102"/>
        <end position="119"/>
    </location>
</feature>
<comment type="pathway">
    <text evidence="5">Protein modification; protein glycosylation.</text>
</comment>
<feature type="compositionally biased region" description="Low complexity" evidence="6">
    <location>
        <begin position="69"/>
        <end position="78"/>
    </location>
</feature>
<dbReference type="AlphaFoldDB" id="A0A0F7TCY0"/>
<dbReference type="PANTHER" id="PTHR14624:SF0">
    <property type="entry name" value="POLYPRENOL REDUCTASE"/>
    <property type="match status" value="1"/>
</dbReference>
<feature type="transmembrane region" description="Helical" evidence="5">
    <location>
        <begin position="21"/>
        <end position="42"/>
    </location>
</feature>
<reference evidence="9" key="1">
    <citation type="journal article" date="2015" name="Genome Announc.">
        <title>Draft genome sequence of the fungus Penicillium brasilianum MG11.</title>
        <authorList>
            <person name="Horn F."/>
            <person name="Linde J."/>
            <person name="Mattern D.J."/>
            <person name="Walther G."/>
            <person name="Guthke R."/>
            <person name="Brakhage A.A."/>
            <person name="Valiante V."/>
        </authorList>
    </citation>
    <scope>NUCLEOTIDE SEQUENCE [LARGE SCALE GENOMIC DNA]</scope>
    <source>
        <strain evidence="9">MG11</strain>
    </source>
</reference>
<evidence type="ECO:0000256" key="1">
    <source>
        <dbReference type="ARBA" id="ARBA00004127"/>
    </source>
</evidence>
<dbReference type="EMBL" id="CDHK01000001">
    <property type="protein sequence ID" value="CEJ54270.1"/>
    <property type="molecule type" value="Genomic_DNA"/>
</dbReference>
<dbReference type="Proteomes" id="UP000042958">
    <property type="component" value="Unassembled WGS sequence"/>
</dbReference>
<dbReference type="GO" id="GO:0006488">
    <property type="term" value="P:dolichol-linked oligosaccharide biosynthetic process"/>
    <property type="evidence" value="ECO:0007669"/>
    <property type="project" value="UniProtKB-UniRule"/>
</dbReference>
<keyword evidence="9" id="KW-1185">Reference proteome</keyword>
<dbReference type="GO" id="GO:0016095">
    <property type="term" value="P:polyprenol catabolic process"/>
    <property type="evidence" value="ECO:0007669"/>
    <property type="project" value="UniProtKB-UniRule"/>
</dbReference>
<evidence type="ECO:0000256" key="4">
    <source>
        <dbReference type="ARBA" id="ARBA00023136"/>
    </source>
</evidence>
<dbReference type="Pfam" id="PF02544">
    <property type="entry name" value="Steroid_dh"/>
    <property type="match status" value="1"/>
</dbReference>
<evidence type="ECO:0000256" key="2">
    <source>
        <dbReference type="ARBA" id="ARBA00022692"/>
    </source>
</evidence>
<proteinExistence type="inferred from homology"/>
<comment type="function">
    <text evidence="5">Plays a key role in early steps of protein N-linked glycosylation by being involved in the conversion of polyprenol into dolichol. Acts as a polyprenal reductase that mediates the reduction of polyprenal into dolichal in a NADP-dependent mechanism. Dolichols are required for the synthesis of dolichol-linked monosaccharides and the oligosaccharide precursor used for N-glycosylation.</text>
</comment>
<gene>
    <name evidence="8" type="ORF">PMG11_00589</name>
</gene>
<feature type="domain" description="3-oxo-5-alpha-steroid 4-dehydrogenase C-terminal" evidence="7">
    <location>
        <begin position="198"/>
        <end position="331"/>
    </location>
</feature>
<dbReference type="PANTHER" id="PTHR14624">
    <property type="entry name" value="DFG10 PROTEIN"/>
    <property type="match status" value="1"/>
</dbReference>
<dbReference type="GO" id="GO:0102389">
    <property type="term" value="F:polyprenol reductase activity"/>
    <property type="evidence" value="ECO:0007669"/>
    <property type="project" value="UniProtKB-UniRule"/>
</dbReference>
<feature type="transmembrane region" description="Helical" evidence="5">
    <location>
        <begin position="175"/>
        <end position="195"/>
    </location>
</feature>
<protein>
    <recommendedName>
        <fullName evidence="5">Polyprenal reductase</fullName>
        <ecNumber evidence="5">1.3.1.94</ecNumber>
    </recommendedName>
</protein>
<dbReference type="PROSITE" id="PS50244">
    <property type="entry name" value="S5A_REDUCTASE"/>
    <property type="match status" value="1"/>
</dbReference>
<organism evidence="8 9">
    <name type="scientific">Penicillium brasilianum</name>
    <dbReference type="NCBI Taxonomy" id="104259"/>
    <lineage>
        <taxon>Eukaryota</taxon>
        <taxon>Fungi</taxon>
        <taxon>Dikarya</taxon>
        <taxon>Ascomycota</taxon>
        <taxon>Pezizomycotina</taxon>
        <taxon>Eurotiomycetes</taxon>
        <taxon>Eurotiomycetidae</taxon>
        <taxon>Eurotiales</taxon>
        <taxon>Aspergillaceae</taxon>
        <taxon>Penicillium</taxon>
    </lineage>
</organism>
<keyword evidence="2 5" id="KW-0812">Transmembrane</keyword>
<evidence type="ECO:0000313" key="9">
    <source>
        <dbReference type="Proteomes" id="UP000042958"/>
    </source>
</evidence>
<evidence type="ECO:0000256" key="6">
    <source>
        <dbReference type="SAM" id="MobiDB-lite"/>
    </source>
</evidence>
<dbReference type="UniPathway" id="UPA00378"/>
<keyword evidence="5" id="KW-0560">Oxidoreductase</keyword>
<keyword evidence="3 5" id="KW-1133">Transmembrane helix</keyword>
<keyword evidence="4 5" id="KW-0472">Membrane</keyword>
<evidence type="ECO:0000256" key="5">
    <source>
        <dbReference type="RuleBase" id="RU367081"/>
    </source>
</evidence>
<dbReference type="STRING" id="104259.A0A0F7TCY0"/>
<dbReference type="GO" id="GO:0005789">
    <property type="term" value="C:endoplasmic reticulum membrane"/>
    <property type="evidence" value="ECO:0007669"/>
    <property type="project" value="UniProtKB-SubCell"/>
</dbReference>
<evidence type="ECO:0000256" key="3">
    <source>
        <dbReference type="ARBA" id="ARBA00022989"/>
    </source>
</evidence>
<dbReference type="GO" id="GO:0003865">
    <property type="term" value="F:3-oxo-5-alpha-steroid 4-dehydrogenase activity"/>
    <property type="evidence" value="ECO:0007669"/>
    <property type="project" value="TreeGrafter"/>
</dbReference>
<keyword evidence="5" id="KW-0521">NADP</keyword>
<dbReference type="GO" id="GO:0160198">
    <property type="term" value="F:polyprenal reductase activity"/>
    <property type="evidence" value="ECO:0007669"/>
    <property type="project" value="UniProtKB-EC"/>
</dbReference>
<evidence type="ECO:0000313" key="8">
    <source>
        <dbReference type="EMBL" id="CEJ54270.1"/>
    </source>
</evidence>
<dbReference type="EC" id="1.3.1.94" evidence="5"/>
<sequence length="331" mass="36523">MDLLAHVDSALEAANMDAIDALRAFFLLAAATTVSVSIPSALHDRFVLYGPRATVTATGSEPVAGSRPAAQSQTQAQASGSGSGLLDYLATWRVPHSYFTQFYIASVASSVFWAAQLFWRGCVFEAIASRVSEEHLQQSMSLTQLLICWVLLAIQGSRRLWESIIFAKPSSSKIWFAHWLLGLGFYLAAGIAIWIEGSGAILTRSLTLADLQITNAPTVRTFVCVPLFLIASGLQHDCHHFLFSLKKYTLPDHPIFRGIVCPHYGAECLIYLSLTYLAAPPGQVVNKTMLSCLAFVAVNLGLTAHNTKKWYMQKFGREAVRDRWLMIPYIY</sequence>
<comment type="subcellular location">
    <subcellularLocation>
        <location evidence="1">Endomembrane system</location>
        <topology evidence="1">Multi-pass membrane protein</topology>
    </subcellularLocation>
    <subcellularLocation>
        <location evidence="5">Endoplasmic reticulum membrane</location>
    </subcellularLocation>
</comment>
<keyword evidence="5" id="KW-0256">Endoplasmic reticulum</keyword>
<comment type="catalytic activity">
    <reaction evidence="5">
        <text>a di-trans,poly-cis-dolichal + NADP(+) = a di-trans,poly-cis-polyprenal + NADPH + H(+)</text>
        <dbReference type="Rhea" id="RHEA:80727"/>
        <dbReference type="Rhea" id="RHEA-COMP:19536"/>
        <dbReference type="Rhea" id="RHEA-COMP:19537"/>
        <dbReference type="ChEBI" id="CHEBI:15378"/>
        <dbReference type="ChEBI" id="CHEBI:57783"/>
        <dbReference type="ChEBI" id="CHEBI:58349"/>
        <dbReference type="ChEBI" id="CHEBI:231623"/>
        <dbReference type="ChEBI" id="CHEBI:231637"/>
        <dbReference type="EC" id="1.3.1.94"/>
    </reaction>
    <physiologicalReaction direction="right-to-left" evidence="5">
        <dbReference type="Rhea" id="RHEA:80729"/>
    </physiologicalReaction>
</comment>
<evidence type="ECO:0000259" key="7">
    <source>
        <dbReference type="Pfam" id="PF02544"/>
    </source>
</evidence>
<feature type="region of interest" description="Disordered" evidence="6">
    <location>
        <begin position="59"/>
        <end position="78"/>
    </location>
</feature>
<dbReference type="OrthoDB" id="541710at2759"/>
<dbReference type="InterPro" id="IPR039698">
    <property type="entry name" value="Dfg10/SRD5A3"/>
</dbReference>
<comment type="caution">
    <text evidence="5">Lacks conserved residue(s) required for the propagation of feature annotation.</text>
</comment>
<dbReference type="InterPro" id="IPR001104">
    <property type="entry name" value="3-oxo-5_a-steroid_4-DH_C"/>
</dbReference>
<name>A0A0F7TCY0_PENBI</name>
<comment type="similarity">
    <text evidence="5">Belongs to the steroid 5-alpha reductase family. Polyprenal reductase subfamily.</text>
</comment>